<dbReference type="InterPro" id="IPR001453">
    <property type="entry name" value="MoaB/Mog_dom"/>
</dbReference>
<keyword evidence="4" id="KW-1185">Reference proteome</keyword>
<dbReference type="SUPFAM" id="SSF142433">
    <property type="entry name" value="CinA-like"/>
    <property type="match status" value="1"/>
</dbReference>
<dbReference type="PANTHER" id="PTHR13939:SF0">
    <property type="entry name" value="NMN AMIDOHYDROLASE-LIKE PROTEIN YFAY"/>
    <property type="match status" value="1"/>
</dbReference>
<dbReference type="NCBIfam" id="TIGR00200">
    <property type="entry name" value="cinA_nterm"/>
    <property type="match status" value="1"/>
</dbReference>
<dbReference type="InterPro" id="IPR008136">
    <property type="entry name" value="CinA_C"/>
</dbReference>
<dbReference type="SUPFAM" id="SSF53218">
    <property type="entry name" value="Molybdenum cofactor biosynthesis proteins"/>
    <property type="match status" value="1"/>
</dbReference>
<dbReference type="SMART" id="SM00852">
    <property type="entry name" value="MoCF_biosynth"/>
    <property type="match status" value="1"/>
</dbReference>
<dbReference type="EMBL" id="FPAS01000001">
    <property type="protein sequence ID" value="SFT52609.1"/>
    <property type="molecule type" value="Genomic_DNA"/>
</dbReference>
<dbReference type="STRING" id="477690.SAMN05216474_1086"/>
<reference evidence="3 4" key="1">
    <citation type="submission" date="2016-10" db="EMBL/GenBank/DDBJ databases">
        <authorList>
            <person name="de Groot N.N."/>
        </authorList>
    </citation>
    <scope>NUCLEOTIDE SEQUENCE [LARGE SCALE GENOMIC DNA]</scope>
    <source>
        <strain evidence="3 4">CGMCC 1.7005</strain>
    </source>
</reference>
<dbReference type="Pfam" id="PF00994">
    <property type="entry name" value="MoCF_biosynth"/>
    <property type="match status" value="1"/>
</dbReference>
<accession>A0A1I6YQ37</accession>
<dbReference type="PIRSF" id="PIRSF006728">
    <property type="entry name" value="CinA"/>
    <property type="match status" value="1"/>
</dbReference>
<dbReference type="NCBIfam" id="NF001813">
    <property type="entry name" value="PRK00549.1"/>
    <property type="match status" value="1"/>
</dbReference>
<protein>
    <recommendedName>
        <fullName evidence="1">CinA-like protein</fullName>
    </recommendedName>
</protein>
<dbReference type="Pfam" id="PF02464">
    <property type="entry name" value="CinA"/>
    <property type="match status" value="1"/>
</dbReference>
<dbReference type="AlphaFoldDB" id="A0A1I6YQ37"/>
<comment type="similarity">
    <text evidence="1">Belongs to the CinA family.</text>
</comment>
<feature type="domain" description="MoaB/Mog" evidence="2">
    <location>
        <begin position="4"/>
        <end position="171"/>
    </location>
</feature>
<proteinExistence type="inferred from homology"/>
<evidence type="ECO:0000313" key="4">
    <source>
        <dbReference type="Proteomes" id="UP000236454"/>
    </source>
</evidence>
<evidence type="ECO:0000313" key="3">
    <source>
        <dbReference type="EMBL" id="SFT52609.1"/>
    </source>
</evidence>
<dbReference type="Gene3D" id="3.30.70.2860">
    <property type="match status" value="1"/>
</dbReference>
<dbReference type="Proteomes" id="UP000236454">
    <property type="component" value="Unassembled WGS sequence"/>
</dbReference>
<dbReference type="OrthoDB" id="9801454at2"/>
<evidence type="ECO:0000256" key="1">
    <source>
        <dbReference type="HAMAP-Rule" id="MF_00226"/>
    </source>
</evidence>
<dbReference type="NCBIfam" id="TIGR00199">
    <property type="entry name" value="PncC_domain"/>
    <property type="match status" value="1"/>
</dbReference>
<dbReference type="InterPro" id="IPR036425">
    <property type="entry name" value="MoaB/Mog-like_dom_sf"/>
</dbReference>
<dbReference type="CDD" id="cd00885">
    <property type="entry name" value="cinA"/>
    <property type="match status" value="1"/>
</dbReference>
<dbReference type="HAMAP" id="MF_00226_B">
    <property type="entry name" value="CinA_B"/>
    <property type="match status" value="1"/>
</dbReference>
<organism evidence="3 4">
    <name type="scientific">Lishizhenia tianjinensis</name>
    <dbReference type="NCBI Taxonomy" id="477690"/>
    <lineage>
        <taxon>Bacteria</taxon>
        <taxon>Pseudomonadati</taxon>
        <taxon>Bacteroidota</taxon>
        <taxon>Flavobacteriia</taxon>
        <taxon>Flavobacteriales</taxon>
        <taxon>Crocinitomicaceae</taxon>
        <taxon>Lishizhenia</taxon>
    </lineage>
</organism>
<dbReference type="InterPro" id="IPR008135">
    <property type="entry name" value="Competence-induced_CinA"/>
</dbReference>
<dbReference type="PANTHER" id="PTHR13939">
    <property type="entry name" value="NICOTINAMIDE-NUCLEOTIDE AMIDOHYDROLASE PNCC"/>
    <property type="match status" value="1"/>
</dbReference>
<dbReference type="InterPro" id="IPR036653">
    <property type="entry name" value="CinA-like_C"/>
</dbReference>
<dbReference type="Pfam" id="PF18146">
    <property type="entry name" value="CinA_KH"/>
    <property type="match status" value="1"/>
</dbReference>
<dbReference type="Gene3D" id="3.90.950.20">
    <property type="entry name" value="CinA-like"/>
    <property type="match status" value="1"/>
</dbReference>
<gene>
    <name evidence="3" type="ORF">SAMN05216474_1086</name>
</gene>
<dbReference type="RefSeq" id="WP_090247279.1">
    <property type="nucleotide sequence ID" value="NZ_FPAS01000001.1"/>
</dbReference>
<dbReference type="InterPro" id="IPR041424">
    <property type="entry name" value="CinA_KH"/>
</dbReference>
<dbReference type="Gene3D" id="3.40.980.10">
    <property type="entry name" value="MoaB/Mog-like domain"/>
    <property type="match status" value="1"/>
</dbReference>
<evidence type="ECO:0000259" key="2">
    <source>
        <dbReference type="SMART" id="SM00852"/>
    </source>
</evidence>
<sequence length="414" mass="45372">MRAEIITIGDEILIGQTVDTNSAWMGQLLSSNGISIFRTTSISDTKDEIIAAVDAAMQRSELVLMTGGLGPTKDDITKHTLCEYFDTPLKINQEVLERIEAFFAQRNRPMLEVNVQQAAMPEACTVLPNKQGTASGMWFEKYNSILVSMPGVPYEMKGLMTEEVMPRLQKRLNISAIYHRTLMTQGIGESFLAEQIADWEDKVRAEGFGLAYLPNLSTVKLRLTSPRGEEDATRIEDLFQELEERLPVHVFGRDDVMLEEAVGNLLKDKGITVGAIESCTGGELSAKFVSIAGSSAYYLGSLVTYTDALKQKMVGVQKETLVKHGAVSEQTVIEMAEGGRKVLDTDYAIAISGIAGPDGGTEEKPVGTVWMAIASEQGTQTRCLHLGSNRSRNIQITVQHALNTLRVKVLAEHA</sequence>
<name>A0A1I6YQ37_9FLAO</name>
<dbReference type="InterPro" id="IPR050101">
    <property type="entry name" value="CinA"/>
</dbReference>